<dbReference type="GO" id="GO:0030976">
    <property type="term" value="F:thiamine pyrophosphate binding"/>
    <property type="evidence" value="ECO:0007669"/>
    <property type="project" value="InterPro"/>
</dbReference>
<feature type="compositionally biased region" description="Basic residues" evidence="2">
    <location>
        <begin position="62"/>
        <end position="80"/>
    </location>
</feature>
<dbReference type="Proteomes" id="UP000317691">
    <property type="component" value="Unassembled WGS sequence"/>
</dbReference>
<sequence>MLHAREGRLDRGAGTVDAGPALRGRRGRPPSRAGGRHRRRVGARGRRAGGTGGAIPYAGRDRSRRRLRHRRARGAHRGPARARAGNPRGALPAGSPLAVSLRGARGGGRAGGCAPRRRAERRAASRSDCGARGGGRAGRGAPAGSARPPDDTVPLRAERGNAPPRADPRIAPRSRLSATCAPACGLDRLGQGLAEAFARQGGVPAKRFVVTGGGCAAFVAGWVEGTLHRVPLGRSLPFALGLAQARPDREVFVFLGDGEAASVGGHHLLNAARRGDRVRALVVNNEVLGGTGGFPSPTTPRGGRTAIQPAGSEPRALDVAELARAAGAAWVGRETVTAGDALAALLREFVGAPPFALLEVRAPCYPAYGQWNGFATPEAMHEALERRALRGGDRSAHGRAGDVAVEAGAFHVGRLWPAAPGATT</sequence>
<evidence type="ECO:0000259" key="3">
    <source>
        <dbReference type="Pfam" id="PF02775"/>
    </source>
</evidence>
<dbReference type="Gene3D" id="3.40.50.970">
    <property type="match status" value="1"/>
</dbReference>
<dbReference type="GO" id="GO:0016625">
    <property type="term" value="F:oxidoreductase activity, acting on the aldehyde or oxo group of donors, iron-sulfur protein as acceptor"/>
    <property type="evidence" value="ECO:0007669"/>
    <property type="project" value="UniProtKB-ARBA"/>
</dbReference>
<dbReference type="GO" id="GO:0045333">
    <property type="term" value="P:cellular respiration"/>
    <property type="evidence" value="ECO:0007669"/>
    <property type="project" value="UniProtKB-ARBA"/>
</dbReference>
<feature type="region of interest" description="Disordered" evidence="2">
    <location>
        <begin position="1"/>
        <end position="170"/>
    </location>
</feature>
<accession>A0A538TMH2</accession>
<evidence type="ECO:0000313" key="5">
    <source>
        <dbReference type="Proteomes" id="UP000317691"/>
    </source>
</evidence>
<dbReference type="InterPro" id="IPR029061">
    <property type="entry name" value="THDP-binding"/>
</dbReference>
<feature type="compositionally biased region" description="Low complexity" evidence="2">
    <location>
        <begin position="81"/>
        <end position="94"/>
    </location>
</feature>
<feature type="region of interest" description="Disordered" evidence="2">
    <location>
        <begin position="291"/>
        <end position="311"/>
    </location>
</feature>
<dbReference type="Pfam" id="PF02775">
    <property type="entry name" value="TPP_enzyme_C"/>
    <property type="match status" value="1"/>
</dbReference>
<dbReference type="InterPro" id="IPR051457">
    <property type="entry name" value="2-oxoacid:Fd_oxidoreductase"/>
</dbReference>
<keyword evidence="1" id="KW-0560">Oxidoreductase</keyword>
<protein>
    <recommendedName>
        <fullName evidence="3">Thiamine pyrophosphate enzyme TPP-binding domain-containing protein</fullName>
    </recommendedName>
</protein>
<evidence type="ECO:0000256" key="1">
    <source>
        <dbReference type="ARBA" id="ARBA00023002"/>
    </source>
</evidence>
<feature type="domain" description="Thiamine pyrophosphate enzyme TPP-binding" evidence="3">
    <location>
        <begin position="231"/>
        <end position="360"/>
    </location>
</feature>
<gene>
    <name evidence="4" type="ORF">E6K79_07090</name>
</gene>
<feature type="compositionally biased region" description="Low complexity" evidence="2">
    <location>
        <begin position="294"/>
        <end position="305"/>
    </location>
</feature>
<reference evidence="4 5" key="1">
    <citation type="journal article" date="2019" name="Nat. Microbiol.">
        <title>Mediterranean grassland soil C-N compound turnover is dependent on rainfall and depth, and is mediated by genomically divergent microorganisms.</title>
        <authorList>
            <person name="Diamond S."/>
            <person name="Andeer P.F."/>
            <person name="Li Z."/>
            <person name="Crits-Christoph A."/>
            <person name="Burstein D."/>
            <person name="Anantharaman K."/>
            <person name="Lane K.R."/>
            <person name="Thomas B.C."/>
            <person name="Pan C."/>
            <person name="Northen T.R."/>
            <person name="Banfield J.F."/>
        </authorList>
    </citation>
    <scope>NUCLEOTIDE SEQUENCE [LARGE SCALE GENOMIC DNA]</scope>
    <source>
        <strain evidence="4">WS_9</strain>
    </source>
</reference>
<proteinExistence type="predicted"/>
<evidence type="ECO:0000313" key="4">
    <source>
        <dbReference type="EMBL" id="TMQ64795.1"/>
    </source>
</evidence>
<feature type="compositionally biased region" description="Basic residues" evidence="2">
    <location>
        <begin position="23"/>
        <end position="47"/>
    </location>
</feature>
<feature type="compositionally biased region" description="Basic and acidic residues" evidence="2">
    <location>
        <begin position="1"/>
        <end position="11"/>
    </location>
</feature>
<dbReference type="SUPFAM" id="SSF52518">
    <property type="entry name" value="Thiamin diphosphate-binding fold (THDP-binding)"/>
    <property type="match status" value="1"/>
</dbReference>
<comment type="caution">
    <text evidence="4">The sequence shown here is derived from an EMBL/GenBank/DDBJ whole genome shotgun (WGS) entry which is preliminary data.</text>
</comment>
<dbReference type="EMBL" id="VBOZ01000017">
    <property type="protein sequence ID" value="TMQ64795.1"/>
    <property type="molecule type" value="Genomic_DNA"/>
</dbReference>
<dbReference type="PANTHER" id="PTHR48084">
    <property type="entry name" value="2-OXOGLUTARATE OXIDOREDUCTASE SUBUNIT KORB-RELATED"/>
    <property type="match status" value="1"/>
</dbReference>
<dbReference type="InterPro" id="IPR011766">
    <property type="entry name" value="TPP_enzyme_TPP-bd"/>
</dbReference>
<dbReference type="PANTHER" id="PTHR48084:SF3">
    <property type="entry name" value="SUBUNIT OF PYRUVATE:FLAVODOXIN OXIDOREDUCTASE"/>
    <property type="match status" value="1"/>
</dbReference>
<evidence type="ECO:0000256" key="2">
    <source>
        <dbReference type="SAM" id="MobiDB-lite"/>
    </source>
</evidence>
<dbReference type="AlphaFoldDB" id="A0A538TMH2"/>
<organism evidence="4 5">
    <name type="scientific">Eiseniibacteriota bacterium</name>
    <dbReference type="NCBI Taxonomy" id="2212470"/>
    <lineage>
        <taxon>Bacteria</taxon>
        <taxon>Candidatus Eiseniibacteriota</taxon>
    </lineage>
</organism>
<name>A0A538TMH2_UNCEI</name>